<dbReference type="EMBL" id="MN739662">
    <property type="protein sequence ID" value="QHT19122.1"/>
    <property type="molecule type" value="Genomic_DNA"/>
</dbReference>
<keyword evidence="1" id="KW-1133">Transmembrane helix</keyword>
<organism evidence="2">
    <name type="scientific">viral metagenome</name>
    <dbReference type="NCBI Taxonomy" id="1070528"/>
    <lineage>
        <taxon>unclassified sequences</taxon>
        <taxon>metagenomes</taxon>
        <taxon>organismal metagenomes</taxon>
    </lineage>
</organism>
<evidence type="ECO:0000256" key="1">
    <source>
        <dbReference type="SAM" id="Phobius"/>
    </source>
</evidence>
<keyword evidence="1" id="KW-0812">Transmembrane</keyword>
<evidence type="ECO:0000313" key="2">
    <source>
        <dbReference type="EMBL" id="QHT19122.1"/>
    </source>
</evidence>
<dbReference type="AlphaFoldDB" id="A0A6C0DRR7"/>
<accession>A0A6C0DRR7</accession>
<feature type="transmembrane region" description="Helical" evidence="1">
    <location>
        <begin position="7"/>
        <end position="28"/>
    </location>
</feature>
<proteinExistence type="predicted"/>
<keyword evidence="1" id="KW-0472">Membrane</keyword>
<sequence>MKINNIFYIVTTIGILLFFTLLIIRYLLFNINKPIVETLNIGGDSYDFSINAEGIPVDKDGNPVYDYHKLDSLGTVFSKSISKYVNIDQLPVFISGVDDSANNMQRKNNSNYLDTLLGGGSGSESEYISKFPFLSSNYKTPTLPPVDKNYVDKNVVISPPSPFSNPIELRQGATKRTKPVFGNNGSVSCQAYCAGSGNGRPWNNELPQDWNGAQCTSVSGKVKNFKITMDYPTANYSIDCDSSWNPSIVDVSCICEETGYGWKTGGTGYFFNNGSVSCNDFCSKGGGETGELVPYSWYGAKCTGVVNIGSGGDLGGCDGKWSNSWNGQVPAPNGTNFGKCQCQSTGLGWKDYSHTDKPNLPPNLPDNSQIKCTSDKICAGFEPDGKVYCYGDNRGCKWNQNDCNTDADCKAKYYPGLSPKYTDGKQLSCQNYDNFWNNFMTFNFDHWLNDNQLMSGSNWGYKVCPSKYAITKSGPNTQLARAGRNANNGTVSCNDFCKGINGGPWTSNIPSSWNGAKCVAVESNFRDKGLNCDNGFTVGANDRGSKDGKPTWADCICTNTGSGWRPSVPPKGTIFCGRNNACVGVGNDGYSYLFGHKPWSDNNDGRCNSNADCAKFNWNSYKYTDRKRCSDADNDMSWWADPCHLPKDWEIKGWGGRYGEAR</sequence>
<protein>
    <submittedName>
        <fullName evidence="2">Uncharacterized protein</fullName>
    </submittedName>
</protein>
<name>A0A6C0DRR7_9ZZZZ</name>
<reference evidence="2" key="1">
    <citation type="journal article" date="2020" name="Nature">
        <title>Giant virus diversity and host interactions through global metagenomics.</title>
        <authorList>
            <person name="Schulz F."/>
            <person name="Roux S."/>
            <person name="Paez-Espino D."/>
            <person name="Jungbluth S."/>
            <person name="Walsh D.A."/>
            <person name="Denef V.J."/>
            <person name="McMahon K.D."/>
            <person name="Konstantinidis K.T."/>
            <person name="Eloe-Fadrosh E.A."/>
            <person name="Kyrpides N.C."/>
            <person name="Woyke T."/>
        </authorList>
    </citation>
    <scope>NUCLEOTIDE SEQUENCE</scope>
    <source>
        <strain evidence="2">GVMAG-M-3300023174-49</strain>
    </source>
</reference>